<dbReference type="Proteomes" id="UP001363151">
    <property type="component" value="Unassembled WGS sequence"/>
</dbReference>
<evidence type="ECO:0000313" key="5">
    <source>
        <dbReference type="Proteomes" id="UP001363151"/>
    </source>
</evidence>
<sequence length="696" mass="74539">MAELGGEPLRVGEAPTTDDEGAEMSTVDDGAEISVVCNICCEATEVFPLACCRNLICFSCVSKHAETAKSTFRCPFCKCDDATFFDCVSARGVVQRTSGLPDYAKTKISHPKRECEAASACACPRGLMFDSDKMMKIRGSQGGEDGWALRACDTCGQNARHERCGGGYVWTCGACGGGPLSVASSEEAAAASATSTPVVDRLLVEAAVEAKWRGGERWWPGRVAFVREDGAFDVKYDDGEEEERVPAYFVRPLARAGGRLTSGTFVIVYWNNEDGGGEWYPGTIKGKCPHSSKFQISYVDGEFAADYLTGSSGVAYRFIDQLPAAEDDDDARSEDEGAALAEEQRTVALPPLPPPPALPAAAPRPLLAAAEDELHGGITEEEQAVPFRVPHFLGSKDVAGARAASVQYFDQAWASTHDGELCPPAHYAGWSVVLTGGAREPTNFVDAAGVVYRRRKDAARAMGILAGPLSERATFQYSKYAKTPFGDQRALLLEPPPQAASPSPPLPSPPPSSHVQTQKRESGMDVIDGLEIVAEEAPSHVRQSFALADAHASTVAELEETIVARDETIVAREATIARHERTIAADAATIDAHEETIAARDEAIAARDETIARLKRPARDYEQPAAPARPPVSRPAAEAQRRSRPVKPGKQQRGTAARRPPPPPPPAEPEVIDLTSDDEARAEEEAPEGMREGARA</sequence>
<keyword evidence="1" id="KW-0862">Zinc</keyword>
<dbReference type="Gene3D" id="2.30.30.140">
    <property type="match status" value="2"/>
</dbReference>
<evidence type="ECO:0000256" key="2">
    <source>
        <dbReference type="SAM" id="MobiDB-lite"/>
    </source>
</evidence>
<reference evidence="4 5" key="1">
    <citation type="submission" date="2024-03" db="EMBL/GenBank/DDBJ databases">
        <title>Aureococcus anophagefferens CCMP1851 and Kratosvirus quantuckense: Draft genome of a second virus-susceptible host strain in the model system.</title>
        <authorList>
            <person name="Chase E."/>
            <person name="Truchon A.R."/>
            <person name="Schepens W."/>
            <person name="Wilhelm S.W."/>
        </authorList>
    </citation>
    <scope>NUCLEOTIDE SEQUENCE [LARGE SCALE GENOMIC DNA]</scope>
    <source>
        <strain evidence="4 5">CCMP1851</strain>
    </source>
</reference>
<dbReference type="InterPro" id="IPR001841">
    <property type="entry name" value="Znf_RING"/>
</dbReference>
<feature type="region of interest" description="Disordered" evidence="2">
    <location>
        <begin position="1"/>
        <end position="24"/>
    </location>
</feature>
<feature type="compositionally biased region" description="Pro residues" evidence="2">
    <location>
        <begin position="659"/>
        <end position="668"/>
    </location>
</feature>
<keyword evidence="5" id="KW-1185">Reference proteome</keyword>
<keyword evidence="1" id="KW-0863">Zinc-finger</keyword>
<feature type="region of interest" description="Disordered" evidence="2">
    <location>
        <begin position="493"/>
        <end position="520"/>
    </location>
</feature>
<evidence type="ECO:0000313" key="4">
    <source>
        <dbReference type="EMBL" id="KAK7232726.1"/>
    </source>
</evidence>
<organism evidence="4 5">
    <name type="scientific">Aureococcus anophagefferens</name>
    <name type="common">Harmful bloom alga</name>
    <dbReference type="NCBI Taxonomy" id="44056"/>
    <lineage>
        <taxon>Eukaryota</taxon>
        <taxon>Sar</taxon>
        <taxon>Stramenopiles</taxon>
        <taxon>Ochrophyta</taxon>
        <taxon>Pelagophyceae</taxon>
        <taxon>Pelagomonadales</taxon>
        <taxon>Pelagomonadaceae</taxon>
        <taxon>Aureococcus</taxon>
    </lineage>
</organism>
<dbReference type="CDD" id="cd04508">
    <property type="entry name" value="Tudor_SF"/>
    <property type="match status" value="1"/>
</dbReference>
<comment type="caution">
    <text evidence="4">The sequence shown here is derived from an EMBL/GenBank/DDBJ whole genome shotgun (WGS) entry which is preliminary data.</text>
</comment>
<feature type="domain" description="RING-type" evidence="3">
    <location>
        <begin position="37"/>
        <end position="78"/>
    </location>
</feature>
<proteinExistence type="predicted"/>
<feature type="compositionally biased region" description="Acidic residues" evidence="2">
    <location>
        <begin position="675"/>
        <end position="687"/>
    </location>
</feature>
<protein>
    <recommendedName>
        <fullName evidence="3">RING-type domain-containing protein</fullName>
    </recommendedName>
</protein>
<evidence type="ECO:0000259" key="3">
    <source>
        <dbReference type="PROSITE" id="PS50089"/>
    </source>
</evidence>
<keyword evidence="1" id="KW-0479">Metal-binding</keyword>
<dbReference type="PROSITE" id="PS50089">
    <property type="entry name" value="ZF_RING_2"/>
    <property type="match status" value="1"/>
</dbReference>
<name>A0ABR1FKV4_AURAN</name>
<accession>A0ABR1FKV4</accession>
<dbReference type="EMBL" id="JBBJCI010000366">
    <property type="protein sequence ID" value="KAK7232726.1"/>
    <property type="molecule type" value="Genomic_DNA"/>
</dbReference>
<evidence type="ECO:0000256" key="1">
    <source>
        <dbReference type="PROSITE-ProRule" id="PRU00175"/>
    </source>
</evidence>
<feature type="compositionally biased region" description="Pro residues" evidence="2">
    <location>
        <begin position="494"/>
        <end position="512"/>
    </location>
</feature>
<feature type="region of interest" description="Disordered" evidence="2">
    <location>
        <begin position="615"/>
        <end position="696"/>
    </location>
</feature>
<gene>
    <name evidence="4" type="ORF">SO694_00037047</name>
</gene>